<proteinExistence type="predicted"/>
<dbReference type="KEGG" id="pfh:PFHG_01803"/>
<accession>A0A0L7KAG8</accession>
<evidence type="ECO:0000313" key="1">
    <source>
        <dbReference type="EMBL" id="KOB60041.1"/>
    </source>
</evidence>
<dbReference type="Proteomes" id="UP000054289">
    <property type="component" value="Unassembled WGS sequence"/>
</dbReference>
<evidence type="ECO:0000313" key="2">
    <source>
        <dbReference type="Proteomes" id="UP000054289"/>
    </source>
</evidence>
<reference evidence="1 2" key="1">
    <citation type="submission" date="2006-03" db="EMBL/GenBank/DDBJ databases">
        <title>Annotation of Plasmodium falciparum HB3.</title>
        <authorList>
            <consortium name="The Broad Institute Genome Sequencing Platform"/>
            <person name="Volkman S.K."/>
            <person name="Neafsey D.E."/>
            <person name="Dash A.P."/>
            <person name="Chitnis C.E."/>
            <person name="Hartl D.L."/>
            <person name="Young S.K."/>
            <person name="Zeng Q."/>
            <person name="Koehrsen M."/>
            <person name="Alvarado L."/>
            <person name="Berlin A."/>
            <person name="Borenstein D."/>
            <person name="Chapman S.B."/>
            <person name="Chen Z."/>
            <person name="Engels R."/>
            <person name="Freedman E."/>
            <person name="Gellesch M."/>
            <person name="Goldberg J."/>
            <person name="Griggs A."/>
            <person name="Gujja S."/>
            <person name="Heilman E.R."/>
            <person name="Heiman D.I."/>
            <person name="Howarth C."/>
            <person name="Jen D."/>
            <person name="Larson L."/>
            <person name="Mehta T."/>
            <person name="Neiman D."/>
            <person name="Park D."/>
            <person name="Pearson M."/>
            <person name="Roberts A."/>
            <person name="Saif S."/>
            <person name="Shea T."/>
            <person name="Shenoy N."/>
            <person name="Sisk P."/>
            <person name="Stolte C."/>
            <person name="Sykes S."/>
            <person name="Walk T."/>
            <person name="White J."/>
            <person name="Yandava C."/>
            <person name="Haas B."/>
            <person name="Henn M.R."/>
            <person name="Nusbaum C."/>
            <person name="Birren B."/>
        </authorList>
    </citation>
    <scope>NUCLEOTIDE SEQUENCE [LARGE SCALE GENOMIC DNA]</scope>
    <source>
        <strain evidence="1">HB3</strain>
    </source>
</reference>
<dbReference type="AlphaFoldDB" id="A0A0L7KAG8"/>
<sequence length="66" mass="8041">MENLNEHDEQNIEMSTSIIKNLDIPLLIKKQLNLRDLRRKNKDLSTKNADIRKFLNEKENYFRLKR</sequence>
<dbReference type="EMBL" id="CH671951">
    <property type="protein sequence ID" value="KOB60041.1"/>
    <property type="molecule type" value="Genomic_DNA"/>
</dbReference>
<name>A0A0L7KAG8_PLAFX</name>
<protein>
    <submittedName>
        <fullName evidence="1">Uncharacterized protein</fullName>
    </submittedName>
</protein>
<organism evidence="1 2">
    <name type="scientific">Plasmodium falciparum (isolate HB3)</name>
    <dbReference type="NCBI Taxonomy" id="137071"/>
    <lineage>
        <taxon>Eukaryota</taxon>
        <taxon>Sar</taxon>
        <taxon>Alveolata</taxon>
        <taxon>Apicomplexa</taxon>
        <taxon>Aconoidasida</taxon>
        <taxon>Haemosporida</taxon>
        <taxon>Plasmodiidae</taxon>
        <taxon>Plasmodium</taxon>
        <taxon>Plasmodium (Laverania)</taxon>
    </lineage>
</organism>
<gene>
    <name evidence="1" type="ORF">PFHG_01803</name>
</gene>
<reference evidence="2" key="2">
    <citation type="submission" date="2006-03" db="EMBL/GenBank/DDBJ databases">
        <title>The genome sequence of the Plasmodium falciparum HB3.</title>
        <authorList>
            <consortium name="The Broad Institute Genome Sequencing Platform"/>
            <person name="Birren B."/>
            <person name="Lander E."/>
            <person name="Galagan J."/>
            <person name="Nusbaum C."/>
            <person name="Devon K."/>
            <person name="Henn M."/>
            <person name="Jaffe D."/>
            <person name="Butler J."/>
            <person name="Alvarez P."/>
            <person name="Gnerre S."/>
            <person name="Grabherr M."/>
            <person name="Kleber M."/>
            <person name="Mauceli E."/>
            <person name="Brockman W."/>
            <person name="MacCallum I.A."/>
            <person name="Rounsley S."/>
            <person name="Young S."/>
            <person name="LaButti K."/>
            <person name="Pushparaj V."/>
            <person name="DeCaprio D."/>
            <person name="Crawford M."/>
            <person name="Koehrsen M."/>
            <person name="Engels R."/>
            <person name="Montgomery P."/>
            <person name="Pearson M."/>
            <person name="Howarth C."/>
            <person name="Larson L."/>
            <person name="Luoma S."/>
            <person name="White J."/>
            <person name="Kodira C."/>
            <person name="Zeng Q."/>
            <person name="Oleary S."/>
            <person name="Yandava C."/>
            <person name="Alvarado L."/>
            <person name="Wirth D."/>
            <person name="Volkman S."/>
            <person name="Hartl D."/>
        </authorList>
    </citation>
    <scope>NUCLEOTIDE SEQUENCE [LARGE SCALE GENOMIC DNA]</scope>
</reference>